<dbReference type="Proteomes" id="UP000694844">
    <property type="component" value="Chromosome 7"/>
</dbReference>
<feature type="compositionally biased region" description="Low complexity" evidence="1">
    <location>
        <begin position="222"/>
        <end position="259"/>
    </location>
</feature>
<dbReference type="AlphaFoldDB" id="A0A8B8AJT4"/>
<feature type="compositionally biased region" description="Basic residues" evidence="1">
    <location>
        <begin position="387"/>
        <end position="416"/>
    </location>
</feature>
<evidence type="ECO:0000313" key="3">
    <source>
        <dbReference type="RefSeq" id="XP_022291801.1"/>
    </source>
</evidence>
<gene>
    <name evidence="3 4" type="primary">LOC111103086</name>
</gene>
<protein>
    <submittedName>
        <fullName evidence="3 4">Uncharacterized protein LOC111103086</fullName>
    </submittedName>
</protein>
<feature type="region of interest" description="Disordered" evidence="1">
    <location>
        <begin position="339"/>
        <end position="416"/>
    </location>
</feature>
<evidence type="ECO:0000256" key="1">
    <source>
        <dbReference type="SAM" id="MobiDB-lite"/>
    </source>
</evidence>
<keyword evidence="2" id="KW-1185">Reference proteome</keyword>
<name>A0A8B8AJT4_CRAVI</name>
<accession>A0A8B8AJT4</accession>
<dbReference type="Gene3D" id="1.10.246.10">
    <property type="match status" value="1"/>
</dbReference>
<feature type="compositionally biased region" description="Basic and acidic residues" evidence="1">
    <location>
        <begin position="377"/>
        <end position="386"/>
    </location>
</feature>
<dbReference type="KEGG" id="cvn:111103086"/>
<organism evidence="2 4">
    <name type="scientific">Crassostrea virginica</name>
    <name type="common">Eastern oyster</name>
    <dbReference type="NCBI Taxonomy" id="6565"/>
    <lineage>
        <taxon>Eukaryota</taxon>
        <taxon>Metazoa</taxon>
        <taxon>Spiralia</taxon>
        <taxon>Lophotrochozoa</taxon>
        <taxon>Mollusca</taxon>
        <taxon>Bivalvia</taxon>
        <taxon>Autobranchia</taxon>
        <taxon>Pteriomorphia</taxon>
        <taxon>Ostreida</taxon>
        <taxon>Ostreoidea</taxon>
        <taxon>Ostreidae</taxon>
        <taxon>Crassostrea</taxon>
    </lineage>
</organism>
<dbReference type="OrthoDB" id="6161498at2759"/>
<dbReference type="RefSeq" id="XP_022291801.1">
    <property type="nucleotide sequence ID" value="XM_022436093.1"/>
</dbReference>
<evidence type="ECO:0000313" key="4">
    <source>
        <dbReference type="RefSeq" id="XP_022291802.1"/>
    </source>
</evidence>
<proteinExistence type="predicted"/>
<dbReference type="GeneID" id="111103086"/>
<evidence type="ECO:0000313" key="2">
    <source>
        <dbReference type="Proteomes" id="UP000694844"/>
    </source>
</evidence>
<feature type="compositionally biased region" description="Acidic residues" evidence="1">
    <location>
        <begin position="339"/>
        <end position="353"/>
    </location>
</feature>
<feature type="compositionally biased region" description="Basic and acidic residues" evidence="1">
    <location>
        <begin position="354"/>
        <end position="368"/>
    </location>
</feature>
<feature type="region of interest" description="Disordered" evidence="1">
    <location>
        <begin position="222"/>
        <end position="264"/>
    </location>
</feature>
<dbReference type="RefSeq" id="XP_022291802.1">
    <property type="nucleotide sequence ID" value="XM_022436094.1"/>
</dbReference>
<reference evidence="3 4" key="1">
    <citation type="submission" date="2025-04" db="UniProtKB">
        <authorList>
            <consortium name="RefSeq"/>
        </authorList>
    </citation>
    <scope>IDENTIFICATION</scope>
    <source>
        <tissue evidence="3 4">Whole sample</tissue>
    </source>
</reference>
<sequence>MPKGSPTALNENTFRKEENLLCRVVTNMTGSDIATRQHVLSRRKMEYNAMSPLQKDAWEEALGQRAYNIKKCCGLRGIERTECLGDERRRRIDRFCAFGESMIPYTVKRRQFMAERREECCWRLGERRYHCFANIPTDKAFSKDSVWNIKHVQEMDESDPINDLEDYNEEVLKEFSSKPYMVKAIPEKAVRDDSQIDTTQKENILTSKKLMTTEAHTKPTTIPVVKTTTPPTTTMTTTMTTKTTTTTTTTEIPVTTTEPEMSKKTTFTSADLQRRMKKIRLRLDCCESGRKEGENVGDNPWDTCASRSYKYTRKMRKARRKCRTYFLKCCIEEAESDEEIDIDEDEDDDDSDDDNRREQSEIKNKKENDDNEDDDQNDKPDDEEKQKKKSHPRKSVRSNSRSRKDRRRVGRKHRRG</sequence>